<evidence type="ECO:0000256" key="5">
    <source>
        <dbReference type="ARBA" id="ARBA00023098"/>
    </source>
</evidence>
<name>A0A097ER72_9GAMM</name>
<proteinExistence type="inferred from homology"/>
<keyword evidence="12" id="KW-1185">Reference proteome</keyword>
<dbReference type="PANTHER" id="PTHR30100">
    <property type="entry name" value="FATTY ACID/PHOSPHOLIPID SYNTHESIS PROTEIN PLSX"/>
    <property type="match status" value="1"/>
</dbReference>
<evidence type="ECO:0000256" key="2">
    <source>
        <dbReference type="ARBA" id="ARBA00022490"/>
    </source>
</evidence>
<dbReference type="EMBL" id="CP009574">
    <property type="protein sequence ID" value="AIT10078.1"/>
    <property type="molecule type" value="Genomic_DNA"/>
</dbReference>
<evidence type="ECO:0000256" key="4">
    <source>
        <dbReference type="ARBA" id="ARBA00022679"/>
    </source>
</evidence>
<organism evidence="11 12">
    <name type="scientific">Candidatus Francisella endociliophora</name>
    <dbReference type="NCBI Taxonomy" id="653937"/>
    <lineage>
        <taxon>Bacteria</taxon>
        <taxon>Pseudomonadati</taxon>
        <taxon>Pseudomonadota</taxon>
        <taxon>Gammaproteobacteria</taxon>
        <taxon>Thiotrichales</taxon>
        <taxon>Francisellaceae</taxon>
        <taxon>Francisella</taxon>
    </lineage>
</organism>
<keyword evidence="3 10" id="KW-0444">Lipid biosynthesis</keyword>
<comment type="catalytic activity">
    <reaction evidence="1 10">
        <text>a fatty acyl-[ACP] + phosphate = an acyl phosphate + holo-[ACP]</text>
        <dbReference type="Rhea" id="RHEA:42292"/>
        <dbReference type="Rhea" id="RHEA-COMP:9685"/>
        <dbReference type="Rhea" id="RHEA-COMP:14125"/>
        <dbReference type="ChEBI" id="CHEBI:43474"/>
        <dbReference type="ChEBI" id="CHEBI:59918"/>
        <dbReference type="ChEBI" id="CHEBI:64479"/>
        <dbReference type="ChEBI" id="CHEBI:138651"/>
        <dbReference type="EC" id="2.3.1.274"/>
    </reaction>
</comment>
<gene>
    <name evidence="10" type="primary">plsX</name>
    <name evidence="11" type="ORF">LO80_08915</name>
</gene>
<keyword evidence="2 10" id="KW-0963">Cytoplasm</keyword>
<dbReference type="OrthoDB" id="9806408at2"/>
<evidence type="ECO:0000313" key="11">
    <source>
        <dbReference type="EMBL" id="AIT10078.1"/>
    </source>
</evidence>
<dbReference type="GO" id="GO:0008654">
    <property type="term" value="P:phospholipid biosynthetic process"/>
    <property type="evidence" value="ECO:0007669"/>
    <property type="project" value="UniProtKB-KW"/>
</dbReference>
<keyword evidence="4 10" id="KW-0808">Transferase</keyword>
<reference evidence="11 12" key="1">
    <citation type="submission" date="2014-10" db="EMBL/GenBank/DDBJ databases">
        <title>Whole genome sequence of Francisella endociliophora strain FSC1006, isolated from a laboratory culture of the marine ciliate Euplotes raikovi.</title>
        <authorList>
            <person name="Granberg M."/>
            <person name="Backman S."/>
            <person name="Lundmark E."/>
            <person name="Nilsson E."/>
            <person name="Karlsson E."/>
            <person name="Thelaus J."/>
            <person name="Ohrman C."/>
            <person name="Larkeryd A."/>
            <person name="Stenberg P."/>
        </authorList>
    </citation>
    <scope>NUCLEOTIDE SEQUENCE [LARGE SCALE GENOMIC DNA]</scope>
    <source>
        <strain evidence="11 12">FSC1006</strain>
    </source>
</reference>
<dbReference type="eggNOG" id="COG0416">
    <property type="taxonomic scope" value="Bacteria"/>
</dbReference>
<accession>A0A097ER72</accession>
<comment type="similarity">
    <text evidence="10">Belongs to the PlsX family.</text>
</comment>
<evidence type="ECO:0000256" key="9">
    <source>
        <dbReference type="ARBA" id="ARBA00046608"/>
    </source>
</evidence>
<evidence type="ECO:0000256" key="3">
    <source>
        <dbReference type="ARBA" id="ARBA00022516"/>
    </source>
</evidence>
<comment type="pathway">
    <text evidence="10">Lipid metabolism; phospholipid metabolism.</text>
</comment>
<dbReference type="PIRSF" id="PIRSF002465">
    <property type="entry name" value="Phsphlp_syn_PlsX"/>
    <property type="match status" value="1"/>
</dbReference>
<dbReference type="GO" id="GO:0043811">
    <property type="term" value="F:phosphate:acyl-[acyl carrier protein] acyltransferase activity"/>
    <property type="evidence" value="ECO:0007669"/>
    <property type="project" value="UniProtKB-UniRule"/>
</dbReference>
<dbReference type="STRING" id="1547445.LO80_08915"/>
<evidence type="ECO:0000256" key="8">
    <source>
        <dbReference type="ARBA" id="ARBA00024069"/>
    </source>
</evidence>
<dbReference type="UniPathway" id="UPA00085"/>
<dbReference type="AlphaFoldDB" id="A0A097ER72"/>
<dbReference type="RefSeq" id="WP_040010452.1">
    <property type="nucleotide sequence ID" value="NZ_CP009574.1"/>
</dbReference>
<evidence type="ECO:0000313" key="12">
    <source>
        <dbReference type="Proteomes" id="UP000029672"/>
    </source>
</evidence>
<keyword evidence="5 10" id="KW-0443">Lipid metabolism</keyword>
<evidence type="ECO:0000256" key="6">
    <source>
        <dbReference type="ARBA" id="ARBA00023209"/>
    </source>
</evidence>
<dbReference type="NCBIfam" id="TIGR00182">
    <property type="entry name" value="plsX"/>
    <property type="match status" value="1"/>
</dbReference>
<evidence type="ECO:0000256" key="10">
    <source>
        <dbReference type="HAMAP-Rule" id="MF_00019"/>
    </source>
</evidence>
<dbReference type="InterPro" id="IPR012281">
    <property type="entry name" value="Phospholipid_synth_PlsX-like"/>
</dbReference>
<dbReference type="InterPro" id="IPR003664">
    <property type="entry name" value="FA_synthesis"/>
</dbReference>
<protein>
    <recommendedName>
        <fullName evidence="8 10">Phosphate acyltransferase</fullName>
        <ecNumber evidence="8 10">2.3.1.274</ecNumber>
    </recommendedName>
    <alternativeName>
        <fullName evidence="10">Acyl-ACP phosphotransacylase</fullName>
    </alternativeName>
    <alternativeName>
        <fullName evidence="10">Acyl-[acyl-carrier-protein]--phosphate acyltransferase</fullName>
    </alternativeName>
    <alternativeName>
        <fullName evidence="10">Phosphate-acyl-ACP acyltransferase</fullName>
    </alternativeName>
</protein>
<evidence type="ECO:0000256" key="7">
    <source>
        <dbReference type="ARBA" id="ARBA00023264"/>
    </source>
</evidence>
<comment type="function">
    <text evidence="10">Catalyzes the reversible formation of acyl-phosphate (acyl-PO(4)) from acyl-[acyl-carrier-protein] (acyl-ACP). This enzyme utilizes acyl-ACP as fatty acyl donor, but not acyl-CoA.</text>
</comment>
<dbReference type="PANTHER" id="PTHR30100:SF1">
    <property type="entry name" value="PHOSPHATE ACYLTRANSFERASE"/>
    <property type="match status" value="1"/>
</dbReference>
<dbReference type="HOGENOM" id="CLU_039379_1_0_6"/>
<keyword evidence="6 10" id="KW-0594">Phospholipid biosynthesis</keyword>
<comment type="subunit">
    <text evidence="9 10">Homodimer. Probably interacts with PlsY.</text>
</comment>
<keyword evidence="7 10" id="KW-1208">Phospholipid metabolism</keyword>
<dbReference type="KEGG" id="frf:LO80_08915"/>
<dbReference type="Pfam" id="PF02504">
    <property type="entry name" value="FA_synthesis"/>
    <property type="match status" value="1"/>
</dbReference>
<sequence>MSYKISIDAMGGDNGLNTTIPAALEAVKKDSNLQIVLVGDHHKVKRALDRYSKVKKIKLPVLQRIAIHHASETVAMDESPADAVRKKKDSSMRVAINLVKEGSVDACVSAGNTGALMATSKFVLKTVNGVDRPAIVYALPAYNRETKQLSKTYMLDLGANVVCSSEQLFQFAIMGSILAASSKGIAEPRVSLLNIGEEEMKGLDNIKNASKLLQNCDFINYNGYIEGKYIFDDSTDVIVCDGFVGNVSLKTMEGTLRLIESLIKKAVAEGSWLMKIPTVMALPIFRRMKKGMNLDSFNGASLLGLTGIVVKSHGSASANAFETAIYEAIKEVKHNIPKTIQESLEKVL</sequence>
<dbReference type="GO" id="GO:0006633">
    <property type="term" value="P:fatty acid biosynthetic process"/>
    <property type="evidence" value="ECO:0007669"/>
    <property type="project" value="UniProtKB-UniRule"/>
</dbReference>
<dbReference type="SUPFAM" id="SSF53659">
    <property type="entry name" value="Isocitrate/Isopropylmalate dehydrogenase-like"/>
    <property type="match status" value="1"/>
</dbReference>
<dbReference type="GO" id="GO:0005737">
    <property type="term" value="C:cytoplasm"/>
    <property type="evidence" value="ECO:0007669"/>
    <property type="project" value="UniProtKB-SubCell"/>
</dbReference>
<dbReference type="Proteomes" id="UP000029672">
    <property type="component" value="Chromosome"/>
</dbReference>
<keyword evidence="11" id="KW-0012">Acyltransferase</keyword>
<comment type="subcellular location">
    <subcellularLocation>
        <location evidence="10">Cytoplasm</location>
    </subcellularLocation>
    <text evidence="10">Associated with the membrane possibly through PlsY.</text>
</comment>
<dbReference type="HAMAP" id="MF_00019">
    <property type="entry name" value="PlsX"/>
    <property type="match status" value="1"/>
</dbReference>
<dbReference type="EC" id="2.3.1.274" evidence="8 10"/>
<evidence type="ECO:0000256" key="1">
    <source>
        <dbReference type="ARBA" id="ARBA00001232"/>
    </source>
</evidence>
<dbReference type="Gene3D" id="3.40.718.10">
    <property type="entry name" value="Isopropylmalate Dehydrogenase"/>
    <property type="match status" value="1"/>
</dbReference>